<feature type="transmembrane region" description="Helical" evidence="8">
    <location>
        <begin position="333"/>
        <end position="351"/>
    </location>
</feature>
<comment type="subcellular location">
    <subcellularLocation>
        <location evidence="1">Cell membrane</location>
        <topology evidence="1">Multi-pass membrane protein</topology>
    </subcellularLocation>
</comment>
<feature type="transmembrane region" description="Helical" evidence="8">
    <location>
        <begin position="244"/>
        <end position="263"/>
    </location>
</feature>
<evidence type="ECO:0000256" key="1">
    <source>
        <dbReference type="ARBA" id="ARBA00004651"/>
    </source>
</evidence>
<proteinExistence type="predicted"/>
<dbReference type="GO" id="GO:0044038">
    <property type="term" value="P:cell wall macromolecule biosynthetic process"/>
    <property type="evidence" value="ECO:0007669"/>
    <property type="project" value="TreeGrafter"/>
</dbReference>
<feature type="transmembrane region" description="Helical" evidence="8">
    <location>
        <begin position="6"/>
        <end position="28"/>
    </location>
</feature>
<evidence type="ECO:0000256" key="2">
    <source>
        <dbReference type="ARBA" id="ARBA00022475"/>
    </source>
</evidence>
<evidence type="ECO:0000256" key="4">
    <source>
        <dbReference type="ARBA" id="ARBA00022692"/>
    </source>
</evidence>
<dbReference type="GO" id="GO:0005886">
    <property type="term" value="C:plasma membrane"/>
    <property type="evidence" value="ECO:0007669"/>
    <property type="project" value="UniProtKB-SubCell"/>
</dbReference>
<feature type="transmembrane region" description="Helical" evidence="8">
    <location>
        <begin position="108"/>
        <end position="127"/>
    </location>
</feature>
<dbReference type="GO" id="GO:0009103">
    <property type="term" value="P:lipopolysaccharide biosynthetic process"/>
    <property type="evidence" value="ECO:0007669"/>
    <property type="project" value="TreeGrafter"/>
</dbReference>
<feature type="binding site" evidence="7">
    <location>
        <position position="219"/>
    </location>
    <ligand>
        <name>Mg(2+)</name>
        <dbReference type="ChEBI" id="CHEBI:18420"/>
    </ligand>
</feature>
<keyword evidence="7" id="KW-0460">Magnesium</keyword>
<protein>
    <submittedName>
        <fullName evidence="9">WbpL-WbcO-like glycosyltransferase</fullName>
        <ecNumber evidence="9">2.7.8.33</ecNumber>
    </submittedName>
</protein>
<name>A0A517W3V3_9PLAN</name>
<evidence type="ECO:0000313" key="9">
    <source>
        <dbReference type="EMBL" id="QDT99923.1"/>
    </source>
</evidence>
<evidence type="ECO:0000313" key="10">
    <source>
        <dbReference type="Proteomes" id="UP000318704"/>
    </source>
</evidence>
<feature type="binding site" evidence="7">
    <location>
        <position position="157"/>
    </location>
    <ligand>
        <name>Mg(2+)</name>
        <dbReference type="ChEBI" id="CHEBI:18420"/>
    </ligand>
</feature>
<dbReference type="RefSeq" id="WP_144989848.1">
    <property type="nucleotide sequence ID" value="NZ_CP037920.1"/>
</dbReference>
<evidence type="ECO:0000256" key="6">
    <source>
        <dbReference type="ARBA" id="ARBA00023136"/>
    </source>
</evidence>
<dbReference type="PANTHER" id="PTHR22926">
    <property type="entry name" value="PHOSPHO-N-ACETYLMURAMOYL-PENTAPEPTIDE-TRANSFERASE"/>
    <property type="match status" value="1"/>
</dbReference>
<evidence type="ECO:0000256" key="5">
    <source>
        <dbReference type="ARBA" id="ARBA00022989"/>
    </source>
</evidence>
<accession>A0A517W3V3</accession>
<evidence type="ECO:0000256" key="3">
    <source>
        <dbReference type="ARBA" id="ARBA00022679"/>
    </source>
</evidence>
<dbReference type="CDD" id="cd06854">
    <property type="entry name" value="GT_WbpL_WbcO_like"/>
    <property type="match status" value="1"/>
</dbReference>
<feature type="transmembrane region" description="Helical" evidence="8">
    <location>
        <begin position="170"/>
        <end position="187"/>
    </location>
</feature>
<evidence type="ECO:0000256" key="7">
    <source>
        <dbReference type="PIRSR" id="PIRSR600715-1"/>
    </source>
</evidence>
<organism evidence="9 10">
    <name type="scientific">Gimesia aquarii</name>
    <dbReference type="NCBI Taxonomy" id="2527964"/>
    <lineage>
        <taxon>Bacteria</taxon>
        <taxon>Pseudomonadati</taxon>
        <taxon>Planctomycetota</taxon>
        <taxon>Planctomycetia</taxon>
        <taxon>Planctomycetales</taxon>
        <taxon>Planctomycetaceae</taxon>
        <taxon>Gimesia</taxon>
    </lineage>
</organism>
<feature type="transmembrane region" description="Helical" evidence="8">
    <location>
        <begin position="193"/>
        <end position="213"/>
    </location>
</feature>
<dbReference type="AlphaFoldDB" id="A0A517W3V3"/>
<dbReference type="Proteomes" id="UP000318704">
    <property type="component" value="Chromosome"/>
</dbReference>
<feature type="transmembrane region" description="Helical" evidence="8">
    <location>
        <begin position="53"/>
        <end position="72"/>
    </location>
</feature>
<keyword evidence="6 8" id="KW-0472">Membrane</keyword>
<dbReference type="Pfam" id="PF00953">
    <property type="entry name" value="Glycos_transf_4"/>
    <property type="match status" value="1"/>
</dbReference>
<comment type="cofactor">
    <cofactor evidence="7">
        <name>Mg(2+)</name>
        <dbReference type="ChEBI" id="CHEBI:18420"/>
    </cofactor>
</comment>
<reference evidence="9 10" key="1">
    <citation type="submission" date="2019-03" db="EMBL/GenBank/DDBJ databases">
        <title>Deep-cultivation of Planctomycetes and their phenomic and genomic characterization uncovers novel biology.</title>
        <authorList>
            <person name="Wiegand S."/>
            <person name="Jogler M."/>
            <person name="Boedeker C."/>
            <person name="Pinto D."/>
            <person name="Vollmers J."/>
            <person name="Rivas-Marin E."/>
            <person name="Kohn T."/>
            <person name="Peeters S.H."/>
            <person name="Heuer A."/>
            <person name="Rast P."/>
            <person name="Oberbeckmann S."/>
            <person name="Bunk B."/>
            <person name="Jeske O."/>
            <person name="Meyerdierks A."/>
            <person name="Storesund J.E."/>
            <person name="Kallscheuer N."/>
            <person name="Luecker S."/>
            <person name="Lage O.M."/>
            <person name="Pohl T."/>
            <person name="Merkel B.J."/>
            <person name="Hornburger P."/>
            <person name="Mueller R.-W."/>
            <person name="Bruemmer F."/>
            <person name="Labrenz M."/>
            <person name="Spormann A.M."/>
            <person name="Op den Camp H."/>
            <person name="Overmann J."/>
            <person name="Amann R."/>
            <person name="Jetten M.S.M."/>
            <person name="Mascher T."/>
            <person name="Medema M.H."/>
            <person name="Devos D.P."/>
            <person name="Kaster A.-K."/>
            <person name="Ovreas L."/>
            <person name="Rohde M."/>
            <person name="Galperin M.Y."/>
            <person name="Jogler C."/>
        </authorList>
    </citation>
    <scope>NUCLEOTIDE SEQUENCE [LARGE SCALE GENOMIC DNA]</scope>
    <source>
        <strain evidence="9 10">V144</strain>
    </source>
</reference>
<sequence>MTNEDLTLLGILFFLAVIISIVCTKLIIRNATRVGLISEPTERCAHVNPTPKGGGLAFVISFLAILGLLYSWNYITGTFVLSIGLGSFFIALIGFFDDCLQLSAKLRLITQLLIITATLFVFSPLPQIELLGLKFNSPWLSWILITLLLVWWLNLFNFMDGIDGLASLESIYILLSAIILIGLHGTLSNEETLIIVLLFASLIGFISFNWAPAKIFMGDAGSTFLGYVLEMIALITIMNGSLNLWTWLILSGVFWVDATSTLFRRMLHGQRWYQAHNSHVYQKVSRWLEFVDGTDKGRIVAHRKVTLYILIINVFWLFPLAGITLVWPEWGLLILGIAWAPLLFLALYFGAGTQQELVVDSIKP</sequence>
<dbReference type="EMBL" id="CP037920">
    <property type="protein sequence ID" value="QDT99923.1"/>
    <property type="molecule type" value="Genomic_DNA"/>
</dbReference>
<feature type="transmembrane region" description="Helical" evidence="8">
    <location>
        <begin position="220"/>
        <end position="238"/>
    </location>
</feature>
<keyword evidence="2" id="KW-1003">Cell membrane</keyword>
<keyword evidence="7" id="KW-0479">Metal-binding</keyword>
<dbReference type="GO" id="GO:0071555">
    <property type="term" value="P:cell wall organization"/>
    <property type="evidence" value="ECO:0007669"/>
    <property type="project" value="TreeGrafter"/>
</dbReference>
<feature type="transmembrane region" description="Helical" evidence="8">
    <location>
        <begin position="305"/>
        <end position="327"/>
    </location>
</feature>
<dbReference type="EC" id="2.7.8.33" evidence="9"/>
<feature type="transmembrane region" description="Helical" evidence="8">
    <location>
        <begin position="78"/>
        <end position="96"/>
    </location>
</feature>
<dbReference type="InterPro" id="IPR000715">
    <property type="entry name" value="Glycosyl_transferase_4"/>
</dbReference>
<evidence type="ECO:0000256" key="8">
    <source>
        <dbReference type="SAM" id="Phobius"/>
    </source>
</evidence>
<keyword evidence="3 9" id="KW-0808">Transferase</keyword>
<dbReference type="GO" id="GO:0036380">
    <property type="term" value="F:UDP-N-acetylglucosamine-undecaprenyl-phosphate N-acetylglucosaminephosphotransferase activity"/>
    <property type="evidence" value="ECO:0007669"/>
    <property type="project" value="UniProtKB-EC"/>
</dbReference>
<keyword evidence="4 8" id="KW-0812">Transmembrane</keyword>
<dbReference type="PANTHER" id="PTHR22926:SF3">
    <property type="entry name" value="UNDECAPRENYL-PHOSPHATE ALPHA-N-ACETYLGLUCOSAMINYL 1-PHOSPHATE TRANSFERASE"/>
    <property type="match status" value="1"/>
</dbReference>
<dbReference type="KEGG" id="gaw:V144x_54370"/>
<dbReference type="GO" id="GO:0046872">
    <property type="term" value="F:metal ion binding"/>
    <property type="evidence" value="ECO:0007669"/>
    <property type="project" value="UniProtKB-KW"/>
</dbReference>
<keyword evidence="5 8" id="KW-1133">Transmembrane helix</keyword>
<gene>
    <name evidence="9" type="ORF">V144x_54370</name>
</gene>
<feature type="transmembrane region" description="Helical" evidence="8">
    <location>
        <begin position="139"/>
        <end position="158"/>
    </location>
</feature>